<feature type="repeat" description="PPR" evidence="2">
    <location>
        <begin position="599"/>
        <end position="633"/>
    </location>
</feature>
<feature type="compositionally biased region" description="Polar residues" evidence="3">
    <location>
        <begin position="102"/>
        <end position="113"/>
    </location>
</feature>
<feature type="repeat" description="PPR" evidence="2">
    <location>
        <begin position="704"/>
        <end position="738"/>
    </location>
</feature>
<evidence type="ECO:0000256" key="3">
    <source>
        <dbReference type="SAM" id="MobiDB-lite"/>
    </source>
</evidence>
<evidence type="ECO:0000313" key="5">
    <source>
        <dbReference type="Proteomes" id="UP000054558"/>
    </source>
</evidence>
<evidence type="ECO:0000313" key="4">
    <source>
        <dbReference type="EMBL" id="GAQ83821.1"/>
    </source>
</evidence>
<feature type="repeat" description="PPR" evidence="2">
    <location>
        <begin position="669"/>
        <end position="703"/>
    </location>
</feature>
<evidence type="ECO:0000256" key="2">
    <source>
        <dbReference type="PROSITE-ProRule" id="PRU00708"/>
    </source>
</evidence>
<accession>A0A1Y1I3R5</accession>
<feature type="repeat" description="PPR" evidence="2">
    <location>
        <begin position="455"/>
        <end position="489"/>
    </location>
</feature>
<proteinExistence type="predicted"/>
<gene>
    <name evidence="4" type="ORF">KFL_001630180</name>
</gene>
<organism evidence="4 5">
    <name type="scientific">Klebsormidium nitens</name>
    <name type="common">Green alga</name>
    <name type="synonym">Ulothrix nitens</name>
    <dbReference type="NCBI Taxonomy" id="105231"/>
    <lineage>
        <taxon>Eukaryota</taxon>
        <taxon>Viridiplantae</taxon>
        <taxon>Streptophyta</taxon>
        <taxon>Klebsormidiophyceae</taxon>
        <taxon>Klebsormidiales</taxon>
        <taxon>Klebsormidiaceae</taxon>
        <taxon>Klebsormidium</taxon>
    </lineage>
</organism>
<feature type="repeat" description="PPR" evidence="2">
    <location>
        <begin position="739"/>
        <end position="773"/>
    </location>
</feature>
<dbReference type="Pfam" id="PF01535">
    <property type="entry name" value="PPR"/>
    <property type="match status" value="1"/>
</dbReference>
<dbReference type="InterPro" id="IPR002885">
    <property type="entry name" value="PPR_rpt"/>
</dbReference>
<feature type="region of interest" description="Disordered" evidence="3">
    <location>
        <begin position="1"/>
        <end position="45"/>
    </location>
</feature>
<protein>
    <submittedName>
        <fullName evidence="4">Putative Pentatricopeptide repeat domain containing protein</fullName>
    </submittedName>
</protein>
<keyword evidence="5" id="KW-1185">Reference proteome</keyword>
<dbReference type="InterPro" id="IPR051240">
    <property type="entry name" value="Mito_RNA-Proc/Resp"/>
</dbReference>
<dbReference type="OrthoDB" id="185373at2759"/>
<dbReference type="PROSITE" id="PS51375">
    <property type="entry name" value="PPR"/>
    <property type="match status" value="9"/>
</dbReference>
<feature type="repeat" description="PPR" evidence="2">
    <location>
        <begin position="564"/>
        <end position="598"/>
    </location>
</feature>
<keyword evidence="1" id="KW-0677">Repeat</keyword>
<feature type="region of interest" description="Disordered" evidence="3">
    <location>
        <begin position="64"/>
        <end position="194"/>
    </location>
</feature>
<feature type="repeat" description="PPR" evidence="2">
    <location>
        <begin position="774"/>
        <end position="808"/>
    </location>
</feature>
<dbReference type="InterPro" id="IPR011990">
    <property type="entry name" value="TPR-like_helical_dom_sf"/>
</dbReference>
<dbReference type="PANTHER" id="PTHR47933:SF11">
    <property type="entry name" value="PENTATRICOPEPTIDE REPEAT-CONTAINING PROTEIN 2"/>
    <property type="match status" value="1"/>
</dbReference>
<feature type="compositionally biased region" description="Low complexity" evidence="3">
    <location>
        <begin position="141"/>
        <end position="158"/>
    </location>
</feature>
<dbReference type="Pfam" id="PF13812">
    <property type="entry name" value="PPR_3"/>
    <property type="match status" value="1"/>
</dbReference>
<reference evidence="4 5" key="1">
    <citation type="journal article" date="2014" name="Nat. Commun.">
        <title>Klebsormidium flaccidum genome reveals primary factors for plant terrestrial adaptation.</title>
        <authorList>
            <person name="Hori K."/>
            <person name="Maruyama F."/>
            <person name="Fujisawa T."/>
            <person name="Togashi T."/>
            <person name="Yamamoto N."/>
            <person name="Seo M."/>
            <person name="Sato S."/>
            <person name="Yamada T."/>
            <person name="Mori H."/>
            <person name="Tajima N."/>
            <person name="Moriyama T."/>
            <person name="Ikeuchi M."/>
            <person name="Watanabe M."/>
            <person name="Wada H."/>
            <person name="Kobayashi K."/>
            <person name="Saito M."/>
            <person name="Masuda T."/>
            <person name="Sasaki-Sekimoto Y."/>
            <person name="Mashiguchi K."/>
            <person name="Awai K."/>
            <person name="Shimojima M."/>
            <person name="Masuda S."/>
            <person name="Iwai M."/>
            <person name="Nobusawa T."/>
            <person name="Narise T."/>
            <person name="Kondo S."/>
            <person name="Saito H."/>
            <person name="Sato R."/>
            <person name="Murakawa M."/>
            <person name="Ihara Y."/>
            <person name="Oshima-Yamada Y."/>
            <person name="Ohtaka K."/>
            <person name="Satoh M."/>
            <person name="Sonobe K."/>
            <person name="Ishii M."/>
            <person name="Ohtani R."/>
            <person name="Kanamori-Sato M."/>
            <person name="Honoki R."/>
            <person name="Miyazaki D."/>
            <person name="Mochizuki H."/>
            <person name="Umetsu J."/>
            <person name="Higashi K."/>
            <person name="Shibata D."/>
            <person name="Kamiya Y."/>
            <person name="Sato N."/>
            <person name="Nakamura Y."/>
            <person name="Tabata S."/>
            <person name="Ida S."/>
            <person name="Kurokawa K."/>
            <person name="Ohta H."/>
        </authorList>
    </citation>
    <scope>NUCLEOTIDE SEQUENCE [LARGE SCALE GENOMIC DNA]</scope>
    <source>
        <strain evidence="4 5">NIES-2285</strain>
    </source>
</reference>
<feature type="compositionally biased region" description="Basic and acidic residues" evidence="3">
    <location>
        <begin position="68"/>
        <end position="84"/>
    </location>
</feature>
<dbReference type="Gene3D" id="1.25.40.10">
    <property type="entry name" value="Tetratricopeptide repeat domain"/>
    <property type="match status" value="3"/>
</dbReference>
<feature type="compositionally biased region" description="Basic and acidic residues" evidence="3">
    <location>
        <begin position="159"/>
        <end position="169"/>
    </location>
</feature>
<feature type="repeat" description="PPR" evidence="2">
    <location>
        <begin position="490"/>
        <end position="524"/>
    </location>
</feature>
<feature type="repeat" description="PPR" evidence="2">
    <location>
        <begin position="634"/>
        <end position="668"/>
    </location>
</feature>
<dbReference type="PANTHER" id="PTHR47933">
    <property type="entry name" value="PENTATRICOPEPTIDE REPEAT-CONTAINING PROTEIN 1, MITOCHONDRIAL"/>
    <property type="match status" value="1"/>
</dbReference>
<dbReference type="AlphaFoldDB" id="A0A1Y1I3R5"/>
<dbReference type="NCBIfam" id="TIGR00756">
    <property type="entry name" value="PPR"/>
    <property type="match status" value="8"/>
</dbReference>
<dbReference type="Pfam" id="PF13041">
    <property type="entry name" value="PPR_2"/>
    <property type="match status" value="4"/>
</dbReference>
<feature type="region of interest" description="Disordered" evidence="3">
    <location>
        <begin position="287"/>
        <end position="318"/>
    </location>
</feature>
<feature type="compositionally biased region" description="Polar residues" evidence="3">
    <location>
        <begin position="287"/>
        <end position="306"/>
    </location>
</feature>
<dbReference type="EMBL" id="DF237112">
    <property type="protein sequence ID" value="GAQ83821.1"/>
    <property type="molecule type" value="Genomic_DNA"/>
</dbReference>
<dbReference type="Proteomes" id="UP000054558">
    <property type="component" value="Unassembled WGS sequence"/>
</dbReference>
<evidence type="ECO:0000256" key="1">
    <source>
        <dbReference type="ARBA" id="ARBA00022737"/>
    </source>
</evidence>
<name>A0A1Y1I3R5_KLENI</name>
<sequence>MKASQAGHPNFHNATHRTCRGLCNPPPSSSVRRSCFRKETRSQKRGRLTVATLALDREQVTDVVANSERAESRLTEKPRAVVRDKRQRNRTGRLVDGPEGRNSGSADLQNVVSSDPFLGPGGLEFKVPSARHESSGLASTSGSNGVPSSRRRGSNNGRALREGYHRSGKEVPPNSSNVADELGLKGSSMNGARGGDVIGARKSVLRRRAFAEVEPLQDEALRRAVDEAFPLADITSSADGHLLPLQNLVNGVVNVNPEPSIDPSLLLDALTQPPSILREIAAKGEGSSTLPAAPLTPSSETLSNATPSQVVQSSPSVKTPLSADAVERARAALLDPAVIANWDKIVVSDWDPLPVSLIPFRGGFADRRGVVRSAQNPPKPHPLTSLSALYKDVVALFDPAGVDSLLDLRRDEGLLTRPELLELIKRLGEAGASVKKPLAVFRWMQRQEDVTLRPTEASYSVMVRLLGKLNAADAAVGLIREMEASGLERNVQTYNALLSGLAKRGKFDECWHLFQQMRNRGPVPEVWTYNNLITAAAWCLPGREALKQGLFLLAEMQKQGLRPNVFTYNALMQTGVKARDLAEVKRLFEELRERDCRPDLVTFNTVVKACLDKRDWEGVFEYFKAMPAAECVPDATTYDCIILAYTQQQRFDEALSMLDQMREAGCRPDLRTYNSLLHSCAEAGEGDRARGLLRSMLRLAMKPTIFHWCSLMNAFAKAGRCDDAASVFRDMQAAKVVPTIYAYNILLDAYCRAGRFTTAEGLLRIMQKSPCKPNIVSYNTLIGAYARAKDLEQVKLVFREMLKGGYSPNSQTQRVVSQVFLDAKKEREATRLFWEAKQAEKRRRRMQVKQLELLSRVVDQGVD</sequence>
<dbReference type="SUPFAM" id="SSF48452">
    <property type="entry name" value="TPR-like"/>
    <property type="match status" value="1"/>
</dbReference>
<feature type="compositionally biased region" description="Low complexity" evidence="3">
    <location>
        <begin position="307"/>
        <end position="317"/>
    </location>
</feature>
<dbReference type="STRING" id="105231.A0A1Y1I3R5"/>
<dbReference type="OMA" id="DACKYFQ"/>